<dbReference type="GO" id="GO:0006412">
    <property type="term" value="P:translation"/>
    <property type="evidence" value="ECO:0007669"/>
    <property type="project" value="UniProtKB-KW"/>
</dbReference>
<dbReference type="PANTHER" id="PTHR20982:SF3">
    <property type="entry name" value="MITOCHONDRIAL RIBOSOME RECYCLING FACTOR PSEUDO 1"/>
    <property type="match status" value="1"/>
</dbReference>
<dbReference type="FunFam" id="3.30.1360.40:FF:000001">
    <property type="entry name" value="Ribosome-recycling factor"/>
    <property type="match status" value="1"/>
</dbReference>
<dbReference type="PANTHER" id="PTHR20982">
    <property type="entry name" value="RIBOSOME RECYCLING FACTOR"/>
    <property type="match status" value="1"/>
</dbReference>
<dbReference type="Gene3D" id="3.30.1360.40">
    <property type="match status" value="1"/>
</dbReference>
<dbReference type="InterPro" id="IPR023584">
    <property type="entry name" value="Ribosome_recyc_fac_dom"/>
</dbReference>
<evidence type="ECO:0000259" key="3">
    <source>
        <dbReference type="Pfam" id="PF01765"/>
    </source>
</evidence>
<feature type="non-terminal residue" evidence="4">
    <location>
        <position position="184"/>
    </location>
</feature>
<comment type="similarity">
    <text evidence="1">Belongs to the RRF family.</text>
</comment>
<reference evidence="4" key="1">
    <citation type="journal article" date="2020" name="Biol. Lett.">
        <title>Evolutionary rates are correlated between cockroach symbionts and mitochondrial genomes.</title>
        <authorList>
            <person name="Arab D.A."/>
            <person name="Bourguignon T."/>
            <person name="Wang Z."/>
            <person name="Ho S.Y.W."/>
            <person name="Lo N."/>
        </authorList>
    </citation>
    <scope>NUCLEOTIDE SEQUENCE</scope>
    <source>
        <strain evidence="4">DHOG343</strain>
    </source>
</reference>
<proteinExistence type="inferred from homology"/>
<dbReference type="EMBL" id="MN042881">
    <property type="protein sequence ID" value="QID56861.1"/>
    <property type="molecule type" value="Genomic_DNA"/>
</dbReference>
<evidence type="ECO:0000313" key="4">
    <source>
        <dbReference type="EMBL" id="QID56861.1"/>
    </source>
</evidence>
<evidence type="ECO:0000256" key="1">
    <source>
        <dbReference type="ARBA" id="ARBA00005912"/>
    </source>
</evidence>
<dbReference type="AlphaFoldDB" id="A0A6G6BY25"/>
<name>A0A6G6BY25_9FLAO</name>
<dbReference type="GO" id="GO:0043023">
    <property type="term" value="F:ribosomal large subunit binding"/>
    <property type="evidence" value="ECO:0007669"/>
    <property type="project" value="TreeGrafter"/>
</dbReference>
<protein>
    <submittedName>
        <fullName evidence="4">Ribosome recycling factor</fullName>
    </submittedName>
</protein>
<organism evidence="4">
    <name type="scientific">Blattabacterium sp.</name>
    <name type="common">Allacta sp.</name>
    <dbReference type="NCBI Taxonomy" id="2712786"/>
    <lineage>
        <taxon>Bacteria</taxon>
        <taxon>Pseudomonadati</taxon>
        <taxon>Bacteroidota</taxon>
        <taxon>Flavobacteriia</taxon>
        <taxon>Flavobacteriales</taxon>
        <taxon>Blattabacteriaceae</taxon>
        <taxon>Blattabacterium</taxon>
    </lineage>
</organism>
<accession>A0A6G6BY25</accession>
<evidence type="ECO:0000256" key="2">
    <source>
        <dbReference type="ARBA" id="ARBA00022917"/>
    </source>
</evidence>
<dbReference type="SUPFAM" id="SSF55194">
    <property type="entry name" value="Ribosome recycling factor, RRF"/>
    <property type="match status" value="1"/>
</dbReference>
<dbReference type="InterPro" id="IPR002661">
    <property type="entry name" value="Ribosome_recyc_fac"/>
</dbReference>
<keyword evidence="2" id="KW-0648">Protein biosynthesis</keyword>
<dbReference type="Gene3D" id="1.10.132.20">
    <property type="entry name" value="Ribosome-recycling factor"/>
    <property type="match status" value="1"/>
</dbReference>
<feature type="domain" description="Ribosome recycling factor" evidence="3">
    <location>
        <begin position="22"/>
        <end position="180"/>
    </location>
</feature>
<dbReference type="InterPro" id="IPR036191">
    <property type="entry name" value="RRF_sf"/>
</dbReference>
<dbReference type="Pfam" id="PF01765">
    <property type="entry name" value="RRF"/>
    <property type="match status" value="1"/>
</dbReference>
<sequence>MEKLEKIFSFCIKDMEKIFNILKKDISKIRLGIRSLASTLEKIKIKYYNKFVPLLEISSITIIDNKNITIQPWDKTIISTIDKAIIDENLGFMPTNKGGIIYIKMPSITEEGRKNLVKKIKIYTEHSKILIRNIRNKNKKNIKKLIISEDLLKLGENKIQNITSDYIKKIDFFYDQKKEETLRI</sequence>